<organism evidence="2 3">
    <name type="scientific">Phascolomyces articulosus</name>
    <dbReference type="NCBI Taxonomy" id="60185"/>
    <lineage>
        <taxon>Eukaryota</taxon>
        <taxon>Fungi</taxon>
        <taxon>Fungi incertae sedis</taxon>
        <taxon>Mucoromycota</taxon>
        <taxon>Mucoromycotina</taxon>
        <taxon>Mucoromycetes</taxon>
        <taxon>Mucorales</taxon>
        <taxon>Lichtheimiaceae</taxon>
        <taxon>Phascolomyces</taxon>
    </lineage>
</organism>
<protein>
    <submittedName>
        <fullName evidence="2">Uncharacterized protein</fullName>
    </submittedName>
</protein>
<feature type="compositionally biased region" description="Polar residues" evidence="1">
    <location>
        <begin position="1"/>
        <end position="14"/>
    </location>
</feature>
<accession>A0AAD5PH48</accession>
<feature type="compositionally biased region" description="Polar residues" evidence="1">
    <location>
        <begin position="310"/>
        <end position="326"/>
    </location>
</feature>
<dbReference type="AlphaFoldDB" id="A0AAD5PH48"/>
<feature type="compositionally biased region" description="Polar residues" evidence="1">
    <location>
        <begin position="33"/>
        <end position="48"/>
    </location>
</feature>
<evidence type="ECO:0000313" key="2">
    <source>
        <dbReference type="EMBL" id="KAI9272719.1"/>
    </source>
</evidence>
<feature type="compositionally biased region" description="Low complexity" evidence="1">
    <location>
        <begin position="352"/>
        <end position="376"/>
    </location>
</feature>
<evidence type="ECO:0000313" key="3">
    <source>
        <dbReference type="Proteomes" id="UP001209540"/>
    </source>
</evidence>
<dbReference type="Proteomes" id="UP001209540">
    <property type="component" value="Unassembled WGS sequence"/>
</dbReference>
<feature type="compositionally biased region" description="Polar residues" evidence="1">
    <location>
        <begin position="285"/>
        <end position="301"/>
    </location>
</feature>
<feature type="compositionally biased region" description="Polar residues" evidence="1">
    <location>
        <begin position="269"/>
        <end position="278"/>
    </location>
</feature>
<feature type="compositionally biased region" description="Low complexity" evidence="1">
    <location>
        <begin position="147"/>
        <end position="162"/>
    </location>
</feature>
<comment type="caution">
    <text evidence="2">The sequence shown here is derived from an EMBL/GenBank/DDBJ whole genome shotgun (WGS) entry which is preliminary data.</text>
</comment>
<gene>
    <name evidence="2" type="ORF">BDA99DRAFT_499048</name>
</gene>
<dbReference type="EMBL" id="JAIXMP010000005">
    <property type="protein sequence ID" value="KAI9272719.1"/>
    <property type="molecule type" value="Genomic_DNA"/>
</dbReference>
<evidence type="ECO:0000256" key="1">
    <source>
        <dbReference type="SAM" id="MobiDB-lite"/>
    </source>
</evidence>
<reference evidence="2" key="2">
    <citation type="submission" date="2023-02" db="EMBL/GenBank/DDBJ databases">
        <authorList>
            <consortium name="DOE Joint Genome Institute"/>
            <person name="Mondo S.J."/>
            <person name="Chang Y."/>
            <person name="Wang Y."/>
            <person name="Ahrendt S."/>
            <person name="Andreopoulos W."/>
            <person name="Barry K."/>
            <person name="Beard J."/>
            <person name="Benny G.L."/>
            <person name="Blankenship S."/>
            <person name="Bonito G."/>
            <person name="Cuomo C."/>
            <person name="Desiro A."/>
            <person name="Gervers K.A."/>
            <person name="Hundley H."/>
            <person name="Kuo A."/>
            <person name="LaButti K."/>
            <person name="Lang B.F."/>
            <person name="Lipzen A."/>
            <person name="O'Donnell K."/>
            <person name="Pangilinan J."/>
            <person name="Reynolds N."/>
            <person name="Sandor L."/>
            <person name="Smith M.W."/>
            <person name="Tsang A."/>
            <person name="Grigoriev I.V."/>
            <person name="Stajich J.E."/>
            <person name="Spatafora J.W."/>
        </authorList>
    </citation>
    <scope>NUCLEOTIDE SEQUENCE</scope>
    <source>
        <strain evidence="2">RSA 2281</strain>
    </source>
</reference>
<keyword evidence="3" id="KW-1185">Reference proteome</keyword>
<proteinExistence type="predicted"/>
<feature type="region of interest" description="Disordered" evidence="1">
    <location>
        <begin position="223"/>
        <end position="415"/>
    </location>
</feature>
<sequence length="519" mass="58560">MGSVISTLQSSNKNGTEDDNEQSTHHQGRDRQSGSSTRNNNSRDTQTNHNASLAHQWNENDDAGVMTRSQALNQTIVTRSKGRRANHSKFANTINHSLAEVRQKKRKKETRGRKPGKSSSSITAATITTAAANPVQQHTRKRIRTQNSSTESNTSSNESLNSSDEEYEYSTSDNRQWKISNTNKKNKIRTFNTGRNTNEVIKTRLGLNAAKEGSSRAKAIVIADSESSSSESNNRSDDDDNANVPQRRDTTRSSPQKKQKCIPEEDNQDLNSPAGSETSVDRISRTTSMERQTASESGNNVKTDRVVRSASDNSDSPQQRHTINKGNRSKIEGVKTRSRLFNENIITRSKSKQSNYNVNSQSVSPSPRPSLRSNNYIKSRTTSINSNDSSHDSSSKSRLLHQDTTIEDTPSKSHIKITRRTSKVYRKLKLLSDTENEDDYESDVEEGSFDDDSDAENSAYEDLADEIERNYRTKLRMIREQKGVELDAIRRQFDAEKRISLLEDMVRFGYQYKNRITVF</sequence>
<feature type="compositionally biased region" description="Basic residues" evidence="1">
    <location>
        <begin position="103"/>
        <end position="116"/>
    </location>
</feature>
<feature type="region of interest" description="Disordered" evidence="1">
    <location>
        <begin position="77"/>
        <end position="173"/>
    </location>
</feature>
<feature type="compositionally biased region" description="Basic and acidic residues" evidence="1">
    <location>
        <begin position="22"/>
        <end position="32"/>
    </location>
</feature>
<feature type="region of interest" description="Disordered" evidence="1">
    <location>
        <begin position="435"/>
        <end position="457"/>
    </location>
</feature>
<feature type="compositionally biased region" description="Polar residues" evidence="1">
    <location>
        <begin position="339"/>
        <end position="348"/>
    </location>
</feature>
<name>A0AAD5PH48_9FUNG</name>
<feature type="compositionally biased region" description="Low complexity" evidence="1">
    <location>
        <begin position="223"/>
        <end position="233"/>
    </location>
</feature>
<feature type="compositionally biased region" description="Low complexity" evidence="1">
    <location>
        <begin position="118"/>
        <end position="132"/>
    </location>
</feature>
<feature type="compositionally biased region" description="Acidic residues" evidence="1">
    <location>
        <begin position="435"/>
        <end position="455"/>
    </location>
</feature>
<reference evidence="2" key="1">
    <citation type="journal article" date="2022" name="IScience">
        <title>Evolution of zygomycete secretomes and the origins of terrestrial fungal ecologies.</title>
        <authorList>
            <person name="Chang Y."/>
            <person name="Wang Y."/>
            <person name="Mondo S."/>
            <person name="Ahrendt S."/>
            <person name="Andreopoulos W."/>
            <person name="Barry K."/>
            <person name="Beard J."/>
            <person name="Benny G.L."/>
            <person name="Blankenship S."/>
            <person name="Bonito G."/>
            <person name="Cuomo C."/>
            <person name="Desiro A."/>
            <person name="Gervers K.A."/>
            <person name="Hundley H."/>
            <person name="Kuo A."/>
            <person name="LaButti K."/>
            <person name="Lang B.F."/>
            <person name="Lipzen A."/>
            <person name="O'Donnell K."/>
            <person name="Pangilinan J."/>
            <person name="Reynolds N."/>
            <person name="Sandor L."/>
            <person name="Smith M.E."/>
            <person name="Tsang A."/>
            <person name="Grigoriev I.V."/>
            <person name="Stajich J.E."/>
            <person name="Spatafora J.W."/>
        </authorList>
    </citation>
    <scope>NUCLEOTIDE SEQUENCE</scope>
    <source>
        <strain evidence="2">RSA 2281</strain>
    </source>
</reference>
<feature type="region of interest" description="Disordered" evidence="1">
    <location>
        <begin position="1"/>
        <end position="48"/>
    </location>
</feature>